<dbReference type="AlphaFoldDB" id="A0A4R1RL38"/>
<sequence>MILYVFIVSLLLVLFSFEQVASINPKLKIQYLDDHFECTLKIKSNN</sequence>
<reference evidence="1 2" key="1">
    <citation type="submission" date="2019-03" db="EMBL/GenBank/DDBJ databases">
        <title>Genomic Encyclopedia of Type Strains, Phase IV (KMG-IV): sequencing the most valuable type-strain genomes for metagenomic binning, comparative biology and taxonomic classification.</title>
        <authorList>
            <person name="Goeker M."/>
        </authorList>
    </citation>
    <scope>NUCLEOTIDE SEQUENCE [LARGE SCALE GENOMIC DNA]</scope>
    <source>
        <strain evidence="1 2">DSM 18792</strain>
    </source>
</reference>
<evidence type="ECO:0000313" key="1">
    <source>
        <dbReference type="EMBL" id="TCL66928.1"/>
    </source>
</evidence>
<gene>
    <name evidence="1" type="ORF">EV196_103348</name>
</gene>
<evidence type="ECO:0000313" key="2">
    <source>
        <dbReference type="Proteomes" id="UP000295455"/>
    </source>
</evidence>
<dbReference type="EMBL" id="SLUP01000003">
    <property type="protein sequence ID" value="TCL66928.1"/>
    <property type="molecule type" value="Genomic_DNA"/>
</dbReference>
<dbReference type="Proteomes" id="UP000295455">
    <property type="component" value="Unassembled WGS sequence"/>
</dbReference>
<organism evidence="1 2">
    <name type="scientific">Mariniflexile fucanivorans</name>
    <dbReference type="NCBI Taxonomy" id="264023"/>
    <lineage>
        <taxon>Bacteria</taxon>
        <taxon>Pseudomonadati</taxon>
        <taxon>Bacteroidota</taxon>
        <taxon>Flavobacteriia</taxon>
        <taxon>Flavobacteriales</taxon>
        <taxon>Flavobacteriaceae</taxon>
        <taxon>Mariniflexile</taxon>
    </lineage>
</organism>
<comment type="caution">
    <text evidence="1">The sequence shown here is derived from an EMBL/GenBank/DDBJ whole genome shotgun (WGS) entry which is preliminary data.</text>
</comment>
<keyword evidence="2" id="KW-1185">Reference proteome</keyword>
<protein>
    <submittedName>
        <fullName evidence="1">Uncharacterized protein</fullName>
    </submittedName>
</protein>
<accession>A0A4R1RL38</accession>
<proteinExistence type="predicted"/>
<name>A0A4R1RL38_9FLAO</name>